<dbReference type="InterPro" id="IPR001810">
    <property type="entry name" value="F-box_dom"/>
</dbReference>
<dbReference type="AlphaFoldDB" id="A0A5C3PG71"/>
<sequence>MDVEHSVAVEGRASFSGLTPAEVRQLTSKMLQEDESKINAIRDHMLQLKRTRNSVALINAKLPPEILTMVFRLAGPWTSPQAAIRLTHVSHAWREIIHETPIFWKDFLYLPDRKPYIRFMNHPSVVFDALARAPPTPIALAMHGDSLLALRTPAGEPYLSRIRSLYLDCRAVRDRDMRPFFELNFPSVQTLRIELHCALTALPANISAESPARFPKLISLGTSCAGFPLAWVGPSLRMLDISCKGKETQTDFGMRKMHCKCYLSVSKLFGTLGRCPDLEYLSLNTCLPSPHRDPDANSSGLAHHPPSPRLDRLVLVRIADRLDRVRAFSEPFMTIAQRVKELVICTKSPYDDLLGSLPAANRLESISVIDQVRITVCRPAPDFVHVVQGLAKDADGASRTVLKVHSNAAVPCNSDLDLQRLFRGFAPTFLPTVLADLGVTLGKPVPSGQSEAWVWLFRHFPKIEHLSLDSASSRDLFAALAQEDVAPALRNLKLSVVLTGAEDWVAEYEEAVSALETRASRGLALGSLRYRPKVKRGTGELPPPMPTSYFQRMQAVVGQVTMSAPYYTH</sequence>
<proteinExistence type="predicted"/>
<name>A0A5C3PG71_9APHY</name>
<organism evidence="2 3">
    <name type="scientific">Polyporus arcularius HHB13444</name>
    <dbReference type="NCBI Taxonomy" id="1314778"/>
    <lineage>
        <taxon>Eukaryota</taxon>
        <taxon>Fungi</taxon>
        <taxon>Dikarya</taxon>
        <taxon>Basidiomycota</taxon>
        <taxon>Agaricomycotina</taxon>
        <taxon>Agaricomycetes</taxon>
        <taxon>Polyporales</taxon>
        <taxon>Polyporaceae</taxon>
        <taxon>Polyporus</taxon>
    </lineage>
</organism>
<reference evidence="2 3" key="1">
    <citation type="journal article" date="2019" name="Nat. Ecol. Evol.">
        <title>Megaphylogeny resolves global patterns of mushroom evolution.</title>
        <authorList>
            <person name="Varga T."/>
            <person name="Krizsan K."/>
            <person name="Foldi C."/>
            <person name="Dima B."/>
            <person name="Sanchez-Garcia M."/>
            <person name="Sanchez-Ramirez S."/>
            <person name="Szollosi G.J."/>
            <person name="Szarkandi J.G."/>
            <person name="Papp V."/>
            <person name="Albert L."/>
            <person name="Andreopoulos W."/>
            <person name="Angelini C."/>
            <person name="Antonin V."/>
            <person name="Barry K.W."/>
            <person name="Bougher N.L."/>
            <person name="Buchanan P."/>
            <person name="Buyck B."/>
            <person name="Bense V."/>
            <person name="Catcheside P."/>
            <person name="Chovatia M."/>
            <person name="Cooper J."/>
            <person name="Damon W."/>
            <person name="Desjardin D."/>
            <person name="Finy P."/>
            <person name="Geml J."/>
            <person name="Haridas S."/>
            <person name="Hughes K."/>
            <person name="Justo A."/>
            <person name="Karasinski D."/>
            <person name="Kautmanova I."/>
            <person name="Kiss B."/>
            <person name="Kocsube S."/>
            <person name="Kotiranta H."/>
            <person name="LaButti K.M."/>
            <person name="Lechner B.E."/>
            <person name="Liimatainen K."/>
            <person name="Lipzen A."/>
            <person name="Lukacs Z."/>
            <person name="Mihaltcheva S."/>
            <person name="Morgado L.N."/>
            <person name="Niskanen T."/>
            <person name="Noordeloos M.E."/>
            <person name="Ohm R.A."/>
            <person name="Ortiz-Santana B."/>
            <person name="Ovrebo C."/>
            <person name="Racz N."/>
            <person name="Riley R."/>
            <person name="Savchenko A."/>
            <person name="Shiryaev A."/>
            <person name="Soop K."/>
            <person name="Spirin V."/>
            <person name="Szebenyi C."/>
            <person name="Tomsovsky M."/>
            <person name="Tulloss R.E."/>
            <person name="Uehling J."/>
            <person name="Grigoriev I.V."/>
            <person name="Vagvolgyi C."/>
            <person name="Papp T."/>
            <person name="Martin F.M."/>
            <person name="Miettinen O."/>
            <person name="Hibbett D.S."/>
            <person name="Nagy L.G."/>
        </authorList>
    </citation>
    <scope>NUCLEOTIDE SEQUENCE [LARGE SCALE GENOMIC DNA]</scope>
    <source>
        <strain evidence="2 3">HHB13444</strain>
    </source>
</reference>
<dbReference type="Pfam" id="PF12937">
    <property type="entry name" value="F-box-like"/>
    <property type="match status" value="1"/>
</dbReference>
<evidence type="ECO:0000313" key="3">
    <source>
        <dbReference type="Proteomes" id="UP000308197"/>
    </source>
</evidence>
<dbReference type="EMBL" id="ML211288">
    <property type="protein sequence ID" value="TFK84883.1"/>
    <property type="molecule type" value="Genomic_DNA"/>
</dbReference>
<gene>
    <name evidence="2" type="ORF">K466DRAFT_209100</name>
</gene>
<protein>
    <recommendedName>
        <fullName evidence="1">F-box domain-containing protein</fullName>
    </recommendedName>
</protein>
<evidence type="ECO:0000259" key="1">
    <source>
        <dbReference type="Pfam" id="PF12937"/>
    </source>
</evidence>
<dbReference type="SUPFAM" id="SSF81383">
    <property type="entry name" value="F-box domain"/>
    <property type="match status" value="1"/>
</dbReference>
<dbReference type="SUPFAM" id="SSF52047">
    <property type="entry name" value="RNI-like"/>
    <property type="match status" value="1"/>
</dbReference>
<keyword evidence="3" id="KW-1185">Reference proteome</keyword>
<dbReference type="Gene3D" id="1.20.1280.50">
    <property type="match status" value="1"/>
</dbReference>
<evidence type="ECO:0000313" key="2">
    <source>
        <dbReference type="EMBL" id="TFK84883.1"/>
    </source>
</evidence>
<dbReference type="Proteomes" id="UP000308197">
    <property type="component" value="Unassembled WGS sequence"/>
</dbReference>
<dbReference type="InterPro" id="IPR036047">
    <property type="entry name" value="F-box-like_dom_sf"/>
</dbReference>
<feature type="domain" description="F-box" evidence="1">
    <location>
        <begin position="61"/>
        <end position="107"/>
    </location>
</feature>
<dbReference type="InParanoid" id="A0A5C3PG71"/>
<accession>A0A5C3PG71</accession>